<feature type="compositionally biased region" description="Basic and acidic residues" evidence="1">
    <location>
        <begin position="107"/>
        <end position="116"/>
    </location>
</feature>
<dbReference type="AlphaFoldDB" id="A0A543JNQ3"/>
<evidence type="ECO:0000313" key="3">
    <source>
        <dbReference type="Proteomes" id="UP000316628"/>
    </source>
</evidence>
<feature type="compositionally biased region" description="Low complexity" evidence="1">
    <location>
        <begin position="32"/>
        <end position="43"/>
    </location>
</feature>
<feature type="region of interest" description="Disordered" evidence="1">
    <location>
        <begin position="20"/>
        <end position="126"/>
    </location>
</feature>
<gene>
    <name evidence="2" type="ORF">FHX81_6918</name>
</gene>
<accession>A0A543JNQ3</accession>
<organism evidence="2 3">
    <name type="scientific">Saccharothrix saharensis</name>
    <dbReference type="NCBI Taxonomy" id="571190"/>
    <lineage>
        <taxon>Bacteria</taxon>
        <taxon>Bacillati</taxon>
        <taxon>Actinomycetota</taxon>
        <taxon>Actinomycetes</taxon>
        <taxon>Pseudonocardiales</taxon>
        <taxon>Pseudonocardiaceae</taxon>
        <taxon>Saccharothrix</taxon>
    </lineage>
</organism>
<evidence type="ECO:0000256" key="1">
    <source>
        <dbReference type="SAM" id="MobiDB-lite"/>
    </source>
</evidence>
<evidence type="ECO:0000313" key="2">
    <source>
        <dbReference type="EMBL" id="TQM84472.1"/>
    </source>
</evidence>
<name>A0A543JNQ3_9PSEU</name>
<proteinExistence type="predicted"/>
<reference evidence="2 3" key="1">
    <citation type="submission" date="2019-06" db="EMBL/GenBank/DDBJ databases">
        <title>Sequencing the genomes of 1000 actinobacteria strains.</title>
        <authorList>
            <person name="Klenk H.-P."/>
        </authorList>
    </citation>
    <scope>NUCLEOTIDE SEQUENCE [LARGE SCALE GENOMIC DNA]</scope>
    <source>
        <strain evidence="2 3">DSM 45456</strain>
    </source>
</reference>
<feature type="compositionally biased region" description="Basic and acidic residues" evidence="1">
    <location>
        <begin position="51"/>
        <end position="70"/>
    </location>
</feature>
<keyword evidence="3" id="KW-1185">Reference proteome</keyword>
<sequence>MVRPRIWLADLVLARERLAGSPAPGDEDRIRALLGLGPGSAAPAPLPPARPRTDRPARVEPPHDTPHRAPDSGFVHVEDGSGTPPDPRSHQDGGQVGQAALAGLKPSDWDHPKPPWRDTPPLPAMRADQAGQRHLPLLRPGAARGVLHAAVSRPGADGVVDVRAATRVLATARPLVVLPRKPRPTLRHGVEVLVDHARGMEPFRRDVESLCRELPRLVGEGALSEWHFDGDPREGLDGQPYRDTAHGTVLILSTFGGPPAYDEAGGVEHWEAAVARWRARGVRPVALCPLPPRRFPPWLTRVMPVIGLDRATTVGAVRTALDRWSRR</sequence>
<dbReference type="EMBL" id="VFPP01000001">
    <property type="protein sequence ID" value="TQM84472.1"/>
    <property type="molecule type" value="Genomic_DNA"/>
</dbReference>
<dbReference type="OrthoDB" id="3697166at2"/>
<dbReference type="Proteomes" id="UP000316628">
    <property type="component" value="Unassembled WGS sequence"/>
</dbReference>
<comment type="caution">
    <text evidence="2">The sequence shown here is derived from an EMBL/GenBank/DDBJ whole genome shotgun (WGS) entry which is preliminary data.</text>
</comment>
<dbReference type="RefSeq" id="WP_141982650.1">
    <property type="nucleotide sequence ID" value="NZ_VFPP01000001.1"/>
</dbReference>
<protein>
    <submittedName>
        <fullName evidence="2">Uncharacterized protein</fullName>
    </submittedName>
</protein>